<accession>A0ABD2LC67</accession>
<dbReference type="GO" id="GO:0006397">
    <property type="term" value="P:mRNA processing"/>
    <property type="evidence" value="ECO:0007669"/>
    <property type="project" value="UniProtKB-KW"/>
</dbReference>
<comment type="caution">
    <text evidence="11">The sequence shown here is derived from an EMBL/GenBank/DDBJ whole genome shotgun (WGS) entry which is preliminary data.</text>
</comment>
<dbReference type="AlphaFoldDB" id="A0ABD2LC67"/>
<evidence type="ECO:0000313" key="11">
    <source>
        <dbReference type="EMBL" id="KAL3112723.1"/>
    </source>
</evidence>
<dbReference type="InterPro" id="IPR031774">
    <property type="entry name" value="SF3A3_dom"/>
</dbReference>
<evidence type="ECO:0000259" key="10">
    <source>
        <dbReference type="PROSITE" id="PS50171"/>
    </source>
</evidence>
<dbReference type="Pfam" id="PF13297">
    <property type="entry name" value="SDE2_2C"/>
    <property type="match status" value="1"/>
</dbReference>
<evidence type="ECO:0000256" key="5">
    <source>
        <dbReference type="ARBA" id="ARBA00022723"/>
    </source>
</evidence>
<dbReference type="Pfam" id="PF16837">
    <property type="entry name" value="SF3A3"/>
    <property type="match status" value="1"/>
</dbReference>
<evidence type="ECO:0000256" key="4">
    <source>
        <dbReference type="ARBA" id="ARBA00022664"/>
    </source>
</evidence>
<evidence type="ECO:0000256" key="6">
    <source>
        <dbReference type="ARBA" id="ARBA00022771"/>
    </source>
</evidence>
<dbReference type="Pfam" id="PF11931">
    <property type="entry name" value="SF3a60_Prp9_C"/>
    <property type="match status" value="1"/>
</dbReference>
<dbReference type="GO" id="GO:0008380">
    <property type="term" value="P:RNA splicing"/>
    <property type="evidence" value="ECO:0007669"/>
    <property type="project" value="UniProtKB-KW"/>
</dbReference>
<dbReference type="PROSITE" id="PS50171">
    <property type="entry name" value="ZF_MATRIN"/>
    <property type="match status" value="1"/>
</dbReference>
<keyword evidence="6" id="KW-0863">Zinc-finger</keyword>
<keyword evidence="7" id="KW-0862">Zinc</keyword>
<dbReference type="InterPro" id="IPR002591">
    <property type="entry name" value="Phosphodiest/P_Trfase"/>
</dbReference>
<keyword evidence="12" id="KW-1185">Reference proteome</keyword>
<dbReference type="PANTHER" id="PTHR12786">
    <property type="entry name" value="SPLICING FACTOR SF3A-RELATED"/>
    <property type="match status" value="1"/>
</dbReference>
<dbReference type="Proteomes" id="UP001620626">
    <property type="component" value="Unassembled WGS sequence"/>
</dbReference>
<dbReference type="InterPro" id="IPR051421">
    <property type="entry name" value="RNA_Proc_DNA_Dmg_Regulator"/>
</dbReference>
<keyword evidence="5" id="KW-0479">Metal-binding</keyword>
<evidence type="ECO:0000313" key="12">
    <source>
        <dbReference type="Proteomes" id="UP001620626"/>
    </source>
</evidence>
<evidence type="ECO:0000256" key="1">
    <source>
        <dbReference type="ARBA" id="ARBA00004123"/>
    </source>
</evidence>
<dbReference type="InterPro" id="IPR000690">
    <property type="entry name" value="Matrin/U1-C_Znf_C2H2"/>
</dbReference>
<dbReference type="Gene3D" id="3.40.720.10">
    <property type="entry name" value="Alkaline Phosphatase, subunit A"/>
    <property type="match status" value="1"/>
</dbReference>
<dbReference type="Pfam" id="PF01663">
    <property type="entry name" value="Phosphodiest"/>
    <property type="match status" value="1"/>
</dbReference>
<keyword evidence="3" id="KW-0597">Phosphoprotein</keyword>
<comment type="subcellular location">
    <subcellularLocation>
        <location evidence="1">Nucleus</location>
    </subcellularLocation>
</comment>
<dbReference type="GO" id="GO:0008270">
    <property type="term" value="F:zinc ion binding"/>
    <property type="evidence" value="ECO:0007669"/>
    <property type="project" value="UniProtKB-KW"/>
</dbReference>
<keyword evidence="4" id="KW-0507">mRNA processing</keyword>
<evidence type="ECO:0000256" key="7">
    <source>
        <dbReference type="ARBA" id="ARBA00022833"/>
    </source>
</evidence>
<dbReference type="InterPro" id="IPR025086">
    <property type="entry name" value="SDE2/SF3A3_SAP"/>
</dbReference>
<dbReference type="EMBL" id="JBICBT010000464">
    <property type="protein sequence ID" value="KAL3112723.1"/>
    <property type="molecule type" value="Genomic_DNA"/>
</dbReference>
<gene>
    <name evidence="11" type="ORF">niasHT_019697</name>
</gene>
<dbReference type="CDD" id="cd16018">
    <property type="entry name" value="Enpp"/>
    <property type="match status" value="1"/>
</dbReference>
<evidence type="ECO:0000256" key="8">
    <source>
        <dbReference type="ARBA" id="ARBA00023187"/>
    </source>
</evidence>
<comment type="similarity">
    <text evidence="2">Belongs to the SF3A3 family.</text>
</comment>
<dbReference type="SUPFAM" id="SSF53649">
    <property type="entry name" value="Alkaline phosphatase-like"/>
    <property type="match status" value="1"/>
</dbReference>
<evidence type="ECO:0000256" key="2">
    <source>
        <dbReference type="ARBA" id="ARBA00008776"/>
    </source>
</evidence>
<organism evidence="11 12">
    <name type="scientific">Heterodera trifolii</name>
    <dbReference type="NCBI Taxonomy" id="157864"/>
    <lineage>
        <taxon>Eukaryota</taxon>
        <taxon>Metazoa</taxon>
        <taxon>Ecdysozoa</taxon>
        <taxon>Nematoda</taxon>
        <taxon>Chromadorea</taxon>
        <taxon>Rhabditida</taxon>
        <taxon>Tylenchina</taxon>
        <taxon>Tylenchomorpha</taxon>
        <taxon>Tylenchoidea</taxon>
        <taxon>Heteroderidae</taxon>
        <taxon>Heteroderinae</taxon>
        <taxon>Heterodera</taxon>
    </lineage>
</organism>
<proteinExistence type="inferred from homology"/>
<sequence>MESLLEVQRNCHEERERCIDLMVNEFMMDKKSQRERINSDQRIKRLIERNQLATEKLINAYKDEHGERSKEVQSIGGPNEFAEFYSRLKTLKDVHRKNPNDTARTLTIEFQEMANYIQDPDRLEKEMVRFTDEEGYGKFLDLHSLHEQYVNLKEVTRVDYISYLSKFDDLHELSREKTKKTGAYKTYVVSLEEYLRDFISRAKPLIDIVLELDRVDKDFEEKWKEGKVIGWSNEKPSGAMTKFAQPSAEIDLSNFNSLEELEELGADRLKAALIELGLKCGGTVKERALRLLSTKNSDGSTVVNGNGKFNAEDTKEENRKYTLAKAEAHILRLSELVSSERAATRENIERKQARAVGEEEEEDDVEEVYEVEEEADNVPYNPKNLPLDWDGKPIPYWLYKLHGLNIGYSCEICGNQVYKGPKAFQRHFTEWRHSHGMRCLGIPNTAHFTNITKINDAIELWKKICDEKNRNKWNPEADEEFEDSLGNVVNRRTYEDLKRQGLLAIAEGQNIRRKAGGMGEAERQQPLGKKEPAGQNLILLLVDGYGANLFNQTNARMKPGAKTLLENGMEALSLRPVFPTQSYPNWFSLATGLYVESHNFTSDFMFAPNSSLLFQRDIGANDSNPFWWTGNPAPFWYAVGKAGIDVHCYWFPACHKAHVDLIVQVPQNRRHSFNNSNSIDLLPHLPTIVKHIKKYQPYRQQLVLLRYNGLDKALRSGGQSSSQTRQALSTVDNYLRKIQEEMDTMDLHQSTNLMVLSDHGLMAVEEEDQFYIDECLADPSMVRRVANSLAFAMVWPIDGEEDTTFFELKVCDQWAFVGDYENEETAPLVNVYRRHELPDHFHWRDSRLIAPIVLIARPGIVLLTRNIPSTDVSEKLAKKWKMLDGWENEHEAMQGIFMARGPAFKADYKSEPIEVVDIYQLVLNILGVEPTHQSNGSWERMAEVLSEGWEDRRYEPQSFALRHFPPLSFISLSLAALCFFPIAFHY</sequence>
<reference evidence="11 12" key="1">
    <citation type="submission" date="2024-10" db="EMBL/GenBank/DDBJ databases">
        <authorList>
            <person name="Kim D."/>
        </authorList>
    </citation>
    <scope>NUCLEOTIDE SEQUENCE [LARGE SCALE GENOMIC DNA]</scope>
    <source>
        <strain evidence="11">BH-2024</strain>
    </source>
</reference>
<evidence type="ECO:0000256" key="9">
    <source>
        <dbReference type="ARBA" id="ARBA00023242"/>
    </source>
</evidence>
<dbReference type="Pfam" id="PF12108">
    <property type="entry name" value="SF3a60_bindingd"/>
    <property type="match status" value="1"/>
</dbReference>
<keyword evidence="9" id="KW-0539">Nucleus</keyword>
<dbReference type="InterPro" id="IPR017850">
    <property type="entry name" value="Alkaline_phosphatase_core_sf"/>
</dbReference>
<dbReference type="InterPro" id="IPR021966">
    <property type="entry name" value="SF3a60_bindingd"/>
</dbReference>
<dbReference type="InterPro" id="IPR024598">
    <property type="entry name" value="SF3a60/Prp9_C"/>
</dbReference>
<protein>
    <recommendedName>
        <fullName evidence="10">Matrin-type domain-containing protein</fullName>
    </recommendedName>
</protein>
<dbReference type="PANTHER" id="PTHR12786:SF2">
    <property type="entry name" value="SPLICING FACTOR 3A SUBUNIT 3"/>
    <property type="match status" value="1"/>
</dbReference>
<feature type="domain" description="Matrin-type" evidence="10">
    <location>
        <begin position="408"/>
        <end position="439"/>
    </location>
</feature>
<keyword evidence="8" id="KW-0508">mRNA splicing</keyword>
<evidence type="ECO:0000256" key="3">
    <source>
        <dbReference type="ARBA" id="ARBA00022553"/>
    </source>
</evidence>
<dbReference type="GO" id="GO:0005634">
    <property type="term" value="C:nucleus"/>
    <property type="evidence" value="ECO:0007669"/>
    <property type="project" value="UniProtKB-SubCell"/>
</dbReference>
<name>A0ABD2LC67_9BILA</name>